<protein>
    <submittedName>
        <fullName evidence="1">Uncharacterized protein</fullName>
    </submittedName>
</protein>
<dbReference type="Proteomes" id="UP001467690">
    <property type="component" value="Unassembled WGS sequence"/>
</dbReference>
<evidence type="ECO:0000313" key="1">
    <source>
        <dbReference type="EMBL" id="MER2494050.1"/>
    </source>
</evidence>
<comment type="caution">
    <text evidence="1">The sequence shown here is derived from an EMBL/GenBank/DDBJ whole genome shotgun (WGS) entry which is preliminary data.</text>
</comment>
<dbReference type="RefSeq" id="WP_350403074.1">
    <property type="nucleotide sequence ID" value="NZ_JBELOE010000280.1"/>
</dbReference>
<evidence type="ECO:0000313" key="2">
    <source>
        <dbReference type="Proteomes" id="UP001467690"/>
    </source>
</evidence>
<dbReference type="EMBL" id="JBELOE010000280">
    <property type="protein sequence ID" value="MER2494050.1"/>
    <property type="molecule type" value="Genomic_DNA"/>
</dbReference>
<gene>
    <name evidence="1" type="ORF">ABS311_19415</name>
</gene>
<sequence length="156" mass="18209">MNRIRHYLAQHHIQKHELVNYFKEVTRTRESILHFGEIGTLLTPDIHLAIEQLYERFIGRNFADAKEYKEQQMVKALKSQLTAQLPKGVRYTKQIIKAGMFDISVPLATRINNNYRIIRPLAFEQQNVLLAMEHGETWVSRLNKLINSGGGKRIKL</sequence>
<reference evidence="1 2" key="1">
    <citation type="submission" date="2024-06" db="EMBL/GenBank/DDBJ databases">
        <authorList>
            <person name="Chen R.Y."/>
        </authorList>
    </citation>
    <scope>NUCLEOTIDE SEQUENCE [LARGE SCALE GENOMIC DNA]</scope>
    <source>
        <strain evidence="1 2">D2</strain>
    </source>
</reference>
<dbReference type="Pfam" id="PF11236">
    <property type="entry name" value="DUF3037"/>
    <property type="match status" value="1"/>
</dbReference>
<dbReference type="InterPro" id="IPR021398">
    <property type="entry name" value="DUF3037"/>
</dbReference>
<organism evidence="1 2">
    <name type="scientific">Catenovulum sediminis</name>
    <dbReference type="NCBI Taxonomy" id="1740262"/>
    <lineage>
        <taxon>Bacteria</taxon>
        <taxon>Pseudomonadati</taxon>
        <taxon>Pseudomonadota</taxon>
        <taxon>Gammaproteobacteria</taxon>
        <taxon>Alteromonadales</taxon>
        <taxon>Alteromonadaceae</taxon>
        <taxon>Catenovulum</taxon>
    </lineage>
</organism>
<proteinExistence type="predicted"/>
<keyword evidence="2" id="KW-1185">Reference proteome</keyword>
<name>A0ABV1RM93_9ALTE</name>
<accession>A0ABV1RM93</accession>